<feature type="transmembrane region" description="Helical" evidence="1">
    <location>
        <begin position="91"/>
        <end position="112"/>
    </location>
</feature>
<dbReference type="Gene3D" id="2.60.120.1440">
    <property type="match status" value="1"/>
</dbReference>
<dbReference type="PANTHER" id="PTHR30273">
    <property type="entry name" value="PERIPLASMIC SIGNAL SENSOR AND SIGMA FACTOR ACTIVATOR FECR-RELATED"/>
    <property type="match status" value="1"/>
</dbReference>
<dbReference type="EMBL" id="OCMT01000002">
    <property type="protein sequence ID" value="SOD15386.1"/>
    <property type="molecule type" value="Genomic_DNA"/>
</dbReference>
<dbReference type="RefSeq" id="WP_097132090.1">
    <property type="nucleotide sequence ID" value="NZ_OCMT01000002.1"/>
</dbReference>
<dbReference type="Proteomes" id="UP000219281">
    <property type="component" value="Unassembled WGS sequence"/>
</dbReference>
<dbReference type="GO" id="GO:0016989">
    <property type="term" value="F:sigma factor antagonist activity"/>
    <property type="evidence" value="ECO:0007669"/>
    <property type="project" value="TreeGrafter"/>
</dbReference>
<name>A0A286A0G1_9SPHI</name>
<protein>
    <submittedName>
        <fullName evidence="4">FecR family protein</fullName>
    </submittedName>
</protein>
<dbReference type="InterPro" id="IPR032508">
    <property type="entry name" value="FecR_C"/>
</dbReference>
<feature type="domain" description="FecR protein" evidence="2">
    <location>
        <begin position="125"/>
        <end position="217"/>
    </location>
</feature>
<evidence type="ECO:0000256" key="1">
    <source>
        <dbReference type="SAM" id="Phobius"/>
    </source>
</evidence>
<sequence>MEKEKFILLLSKKLSKEISASEQAHLEQALQHETYRVLAHEMENYFLKKKDVDTILPPLDATWQKIAEAENNAVAPRFDFSAPKRTLFSHALVRVAAIVTLVLGIGLVAYHFSNRSQTILLTATDHKIFKILDDGTRIWLNKESSITYNENFGKHQREITLQGEAYFDVVKNAAVPLIVHVGAPEKGIDIEVKGTAFNVNAYPKNSGIAVALLRGSIAVTDRGNVKNSVLLKPNDKLVFVNQAALTNQNIFQIVALKPEMMLREASWAADTLVFHKERLVDLAPKLAKKYDLKIEIRSEKLKEKRFSGTFINETIYQALEALKLSYPLTYTVDKQLVIIKD</sequence>
<gene>
    <name evidence="4" type="ORF">SAMN06297358_2378</name>
</gene>
<dbReference type="Gene3D" id="3.55.50.30">
    <property type="match status" value="1"/>
</dbReference>
<feature type="domain" description="Protein FecR C-terminal" evidence="3">
    <location>
        <begin position="272"/>
        <end position="339"/>
    </location>
</feature>
<dbReference type="Pfam" id="PF16344">
    <property type="entry name" value="FecR_C"/>
    <property type="match status" value="1"/>
</dbReference>
<dbReference type="PIRSF" id="PIRSF018266">
    <property type="entry name" value="FecR"/>
    <property type="match status" value="1"/>
</dbReference>
<evidence type="ECO:0000313" key="5">
    <source>
        <dbReference type="Proteomes" id="UP000219281"/>
    </source>
</evidence>
<reference evidence="5" key="1">
    <citation type="submission" date="2017-09" db="EMBL/GenBank/DDBJ databases">
        <authorList>
            <person name="Varghese N."/>
            <person name="Submissions S."/>
        </authorList>
    </citation>
    <scope>NUCLEOTIDE SEQUENCE [LARGE SCALE GENOMIC DNA]</scope>
    <source>
        <strain evidence="5">CGMCC 1.12803</strain>
    </source>
</reference>
<dbReference type="InterPro" id="IPR012373">
    <property type="entry name" value="Ferrdict_sens_TM"/>
</dbReference>
<keyword evidence="5" id="KW-1185">Reference proteome</keyword>
<organism evidence="4 5">
    <name type="scientific">Pedobacter xixiisoli</name>
    <dbReference type="NCBI Taxonomy" id="1476464"/>
    <lineage>
        <taxon>Bacteria</taxon>
        <taxon>Pseudomonadati</taxon>
        <taxon>Bacteroidota</taxon>
        <taxon>Sphingobacteriia</taxon>
        <taxon>Sphingobacteriales</taxon>
        <taxon>Sphingobacteriaceae</taxon>
        <taxon>Pedobacter</taxon>
    </lineage>
</organism>
<evidence type="ECO:0000313" key="4">
    <source>
        <dbReference type="EMBL" id="SOD15386.1"/>
    </source>
</evidence>
<dbReference type="OrthoDB" id="1523735at2"/>
<dbReference type="Pfam" id="PF04773">
    <property type="entry name" value="FecR"/>
    <property type="match status" value="1"/>
</dbReference>
<proteinExistence type="predicted"/>
<accession>A0A286A0G1</accession>
<keyword evidence="1" id="KW-0472">Membrane</keyword>
<evidence type="ECO:0000259" key="3">
    <source>
        <dbReference type="Pfam" id="PF16344"/>
    </source>
</evidence>
<keyword evidence="1" id="KW-0812">Transmembrane</keyword>
<keyword evidence="1" id="KW-1133">Transmembrane helix</keyword>
<dbReference type="AlphaFoldDB" id="A0A286A0G1"/>
<dbReference type="InterPro" id="IPR006860">
    <property type="entry name" value="FecR"/>
</dbReference>
<dbReference type="PANTHER" id="PTHR30273:SF2">
    <property type="entry name" value="PROTEIN FECR"/>
    <property type="match status" value="1"/>
</dbReference>
<evidence type="ECO:0000259" key="2">
    <source>
        <dbReference type="Pfam" id="PF04773"/>
    </source>
</evidence>